<gene>
    <name evidence="3" type="ORF">OTU49_013656</name>
</gene>
<comment type="caution">
    <text evidence="3">The sequence shown here is derived from an EMBL/GenBank/DDBJ whole genome shotgun (WGS) entry which is preliminary data.</text>
</comment>
<feature type="domain" description="Glucose-methanol-choline oxidoreductase C-terminal" evidence="2">
    <location>
        <begin position="24"/>
        <end position="166"/>
    </location>
</feature>
<dbReference type="EMBL" id="JARKIK010001019">
    <property type="protein sequence ID" value="KAK8719967.1"/>
    <property type="molecule type" value="Genomic_DNA"/>
</dbReference>
<organism evidence="3 4">
    <name type="scientific">Cherax quadricarinatus</name>
    <name type="common">Australian red claw crayfish</name>
    <dbReference type="NCBI Taxonomy" id="27406"/>
    <lineage>
        <taxon>Eukaryota</taxon>
        <taxon>Metazoa</taxon>
        <taxon>Ecdysozoa</taxon>
        <taxon>Arthropoda</taxon>
        <taxon>Crustacea</taxon>
        <taxon>Multicrustacea</taxon>
        <taxon>Malacostraca</taxon>
        <taxon>Eumalacostraca</taxon>
        <taxon>Eucarida</taxon>
        <taxon>Decapoda</taxon>
        <taxon>Pleocyemata</taxon>
        <taxon>Astacidea</taxon>
        <taxon>Parastacoidea</taxon>
        <taxon>Parastacidae</taxon>
        <taxon>Cherax</taxon>
    </lineage>
</organism>
<dbReference type="SUPFAM" id="SSF54373">
    <property type="entry name" value="FAD-linked reductases, C-terminal domain"/>
    <property type="match status" value="1"/>
</dbReference>
<dbReference type="InterPro" id="IPR007867">
    <property type="entry name" value="GMC_OxRtase_C"/>
</dbReference>
<sequence length="185" mass="20401">VYKDYYGDIVGVPGFTLTPVLNRPLSRGTLTLASSNPRDHPLINLNFLNHPADVEALIRGIKLALKVGNTVAFREGLSARFHDKVLSGCKHEEAYSDAYWACYTRYLATTAYHTCGTCKMGPSSDPLAVVDHRLRLRGVSGVRVVDASIMPRIISGNTNAPTLMIAEKGAHILREDWLFSAQKQF</sequence>
<comment type="similarity">
    <text evidence="1">Belongs to the GMC oxidoreductase family.</text>
</comment>
<evidence type="ECO:0000259" key="2">
    <source>
        <dbReference type="Pfam" id="PF05199"/>
    </source>
</evidence>
<dbReference type="InterPro" id="IPR036188">
    <property type="entry name" value="FAD/NAD-bd_sf"/>
</dbReference>
<dbReference type="GO" id="GO:0016614">
    <property type="term" value="F:oxidoreductase activity, acting on CH-OH group of donors"/>
    <property type="evidence" value="ECO:0007669"/>
    <property type="project" value="InterPro"/>
</dbReference>
<reference evidence="3 4" key="1">
    <citation type="journal article" date="2024" name="BMC Genomics">
        <title>Genome assembly of redclaw crayfish (Cherax quadricarinatus) provides insights into its immune adaptation and hypoxia tolerance.</title>
        <authorList>
            <person name="Liu Z."/>
            <person name="Zheng J."/>
            <person name="Li H."/>
            <person name="Fang K."/>
            <person name="Wang S."/>
            <person name="He J."/>
            <person name="Zhou D."/>
            <person name="Weng S."/>
            <person name="Chi M."/>
            <person name="Gu Z."/>
            <person name="He J."/>
            <person name="Li F."/>
            <person name="Wang M."/>
        </authorList>
    </citation>
    <scope>NUCLEOTIDE SEQUENCE [LARGE SCALE GENOMIC DNA]</scope>
    <source>
        <strain evidence="3">ZL_2023a</strain>
    </source>
</reference>
<evidence type="ECO:0000313" key="3">
    <source>
        <dbReference type="EMBL" id="KAK8719967.1"/>
    </source>
</evidence>
<dbReference type="Pfam" id="PF05199">
    <property type="entry name" value="GMC_oxred_C"/>
    <property type="match status" value="1"/>
</dbReference>
<dbReference type="PANTHER" id="PTHR11552:SF147">
    <property type="entry name" value="CHOLINE DEHYDROGENASE, MITOCHONDRIAL"/>
    <property type="match status" value="1"/>
</dbReference>
<accession>A0AAW0VS94</accession>
<evidence type="ECO:0000313" key="4">
    <source>
        <dbReference type="Proteomes" id="UP001445076"/>
    </source>
</evidence>
<evidence type="ECO:0000256" key="1">
    <source>
        <dbReference type="ARBA" id="ARBA00010790"/>
    </source>
</evidence>
<dbReference type="SUPFAM" id="SSF51905">
    <property type="entry name" value="FAD/NAD(P)-binding domain"/>
    <property type="match status" value="1"/>
</dbReference>
<proteinExistence type="inferred from homology"/>
<protein>
    <recommendedName>
        <fullName evidence="2">Glucose-methanol-choline oxidoreductase C-terminal domain-containing protein</fullName>
    </recommendedName>
</protein>
<dbReference type="Gene3D" id="3.30.560.10">
    <property type="entry name" value="Glucose Oxidase, domain 3"/>
    <property type="match status" value="1"/>
</dbReference>
<feature type="non-terminal residue" evidence="3">
    <location>
        <position position="1"/>
    </location>
</feature>
<dbReference type="Gene3D" id="3.50.50.60">
    <property type="entry name" value="FAD/NAD(P)-binding domain"/>
    <property type="match status" value="1"/>
</dbReference>
<dbReference type="InterPro" id="IPR012132">
    <property type="entry name" value="GMC_OxRdtase"/>
</dbReference>
<name>A0AAW0VS94_CHEQU</name>
<dbReference type="AlphaFoldDB" id="A0AAW0VS94"/>
<keyword evidence="4" id="KW-1185">Reference proteome</keyword>
<dbReference type="GO" id="GO:0050660">
    <property type="term" value="F:flavin adenine dinucleotide binding"/>
    <property type="evidence" value="ECO:0007669"/>
    <property type="project" value="InterPro"/>
</dbReference>
<dbReference type="PANTHER" id="PTHR11552">
    <property type="entry name" value="GLUCOSE-METHANOL-CHOLINE GMC OXIDOREDUCTASE"/>
    <property type="match status" value="1"/>
</dbReference>
<dbReference type="Proteomes" id="UP001445076">
    <property type="component" value="Unassembled WGS sequence"/>
</dbReference>